<accession>A0ABR1NX97</accession>
<evidence type="ECO:0000313" key="2">
    <source>
        <dbReference type="Proteomes" id="UP001430848"/>
    </source>
</evidence>
<organism evidence="1 2">
    <name type="scientific">Diaporthe eres</name>
    <name type="common">Phomopsis oblonga</name>
    <dbReference type="NCBI Taxonomy" id="83184"/>
    <lineage>
        <taxon>Eukaryota</taxon>
        <taxon>Fungi</taxon>
        <taxon>Dikarya</taxon>
        <taxon>Ascomycota</taxon>
        <taxon>Pezizomycotina</taxon>
        <taxon>Sordariomycetes</taxon>
        <taxon>Sordariomycetidae</taxon>
        <taxon>Diaporthales</taxon>
        <taxon>Diaporthaceae</taxon>
        <taxon>Diaporthe</taxon>
        <taxon>Diaporthe eres species complex</taxon>
    </lineage>
</organism>
<name>A0ABR1NX97_DIAER</name>
<gene>
    <name evidence="1" type="ORF">SLS63_010325</name>
</gene>
<evidence type="ECO:0008006" key="3">
    <source>
        <dbReference type="Google" id="ProtNLM"/>
    </source>
</evidence>
<dbReference type="EMBL" id="JAKNSF020000084">
    <property type="protein sequence ID" value="KAK7719002.1"/>
    <property type="molecule type" value="Genomic_DNA"/>
</dbReference>
<reference evidence="1 2" key="1">
    <citation type="submission" date="2024-02" db="EMBL/GenBank/DDBJ databases">
        <title>De novo assembly and annotation of 12 fungi associated with fruit tree decline syndrome in Ontario, Canada.</title>
        <authorList>
            <person name="Sulman M."/>
            <person name="Ellouze W."/>
            <person name="Ilyukhin E."/>
        </authorList>
    </citation>
    <scope>NUCLEOTIDE SEQUENCE [LARGE SCALE GENOMIC DNA]</scope>
    <source>
        <strain evidence="1 2">M169</strain>
    </source>
</reference>
<protein>
    <recommendedName>
        <fullName evidence="3">SprT-like domain-containing protein</fullName>
    </recommendedName>
</protein>
<proteinExistence type="predicted"/>
<keyword evidence="2" id="KW-1185">Reference proteome</keyword>
<evidence type="ECO:0000313" key="1">
    <source>
        <dbReference type="EMBL" id="KAK7719002.1"/>
    </source>
</evidence>
<comment type="caution">
    <text evidence="1">The sequence shown here is derived from an EMBL/GenBank/DDBJ whole genome shotgun (WGS) entry which is preliminary data.</text>
</comment>
<dbReference type="Proteomes" id="UP001430848">
    <property type="component" value="Unassembled WGS sequence"/>
</dbReference>
<sequence length="238" mass="26661">MMEWDPSFAGIFRLNKFIMEGLIQAGQLATQNKTPASQEAFESFMFLMGITVAHELCHLYVGFFVGDVRPTTPEDISFLPEIYNKSYDDDKVGESGRFWEGTVLGEIVETYHDPSHPLKDRQPGKMYIIDKLEMTRPVPSSTIKALVGLELKNLKILDHGLAAKPAQLLGWMDTNYETMKDIRSKVIKVGGRGLAKERSRSASSAEVGALRKSEIVLVRDRARIRKIPLTPKCLFAAA</sequence>